<feature type="region of interest" description="Disordered" evidence="1">
    <location>
        <begin position="327"/>
        <end position="346"/>
    </location>
</feature>
<keyword evidence="2" id="KW-0812">Transmembrane</keyword>
<keyword evidence="2" id="KW-1133">Transmembrane helix</keyword>
<evidence type="ECO:0000313" key="4">
    <source>
        <dbReference type="EMBL" id="QDV49428.1"/>
    </source>
</evidence>
<sequence>MFSAELQEELIHLCWEYQYGSLSPKEAARLEKLVLNHAEARDLFIQYSGMCANLEWEGIVDPGPLGRSTDYDPLSSTELRTIPDYLLVRRTAPARWKVLSAILAFSLLIISSVCLLYFQFWLERPPRFLVRVIDTQNAIWGEGKRNWSPEDLLHTGDQMHLTSGVVELETISGAQVILKGTSRLILIEPDQFKLNLGNLFAHVPPQSQGLTVETPTSRIVDLGTRFGLIVDPRQETEVHVIKGLVEFNLLNSDREISITRNLTENTAIRVQPHSRNIATIESTPEIFVQSLHTREPELVAHWKLSEQESSRIARDSRDHHLNLHIIDSTGKSPFRGHQAPRNATTAAGPFDSQFHKLYRRLSEAEAKLFHMDRFTIELWARNPNKDRQGDSDTLFHYRNVEQHSTSQFNLFSDDQTGQLGFGFLATDKKYRSYRVDKTSRWQKDCWYHIVFTYDANSSAPNDSIVTFTRTPEYASEPDLQQSFTNIEDITPLVPGGILAIGGSTLNDISRHWGGDLSDVRFINGIPDRHANIHLKSHQEKHN</sequence>
<evidence type="ECO:0000313" key="5">
    <source>
        <dbReference type="Proteomes" id="UP000318313"/>
    </source>
</evidence>
<dbReference type="InterPro" id="IPR013320">
    <property type="entry name" value="ConA-like_dom_sf"/>
</dbReference>
<dbReference type="SUPFAM" id="SSF49899">
    <property type="entry name" value="Concanavalin A-like lectins/glucanases"/>
    <property type="match status" value="1"/>
</dbReference>
<dbReference type="InterPro" id="IPR012373">
    <property type="entry name" value="Ferrdict_sens_TM"/>
</dbReference>
<reference evidence="4 5" key="1">
    <citation type="submission" date="2019-03" db="EMBL/GenBank/DDBJ databases">
        <title>Deep-cultivation of Planctomycetes and their phenomic and genomic characterization uncovers novel biology.</title>
        <authorList>
            <person name="Wiegand S."/>
            <person name="Jogler M."/>
            <person name="Boedeker C."/>
            <person name="Pinto D."/>
            <person name="Vollmers J."/>
            <person name="Rivas-Marin E."/>
            <person name="Kohn T."/>
            <person name="Peeters S.H."/>
            <person name="Heuer A."/>
            <person name="Rast P."/>
            <person name="Oberbeckmann S."/>
            <person name="Bunk B."/>
            <person name="Jeske O."/>
            <person name="Meyerdierks A."/>
            <person name="Storesund J.E."/>
            <person name="Kallscheuer N."/>
            <person name="Luecker S."/>
            <person name="Lage O.M."/>
            <person name="Pohl T."/>
            <person name="Merkel B.J."/>
            <person name="Hornburger P."/>
            <person name="Mueller R.-W."/>
            <person name="Bruemmer F."/>
            <person name="Labrenz M."/>
            <person name="Spormann A.M."/>
            <person name="Op den Camp H."/>
            <person name="Overmann J."/>
            <person name="Amann R."/>
            <person name="Jetten M.S.M."/>
            <person name="Mascher T."/>
            <person name="Medema M.H."/>
            <person name="Devos D.P."/>
            <person name="Kaster A.-K."/>
            <person name="Ovreas L."/>
            <person name="Rohde M."/>
            <person name="Galperin M.Y."/>
            <person name="Jogler C."/>
        </authorList>
    </citation>
    <scope>NUCLEOTIDE SEQUENCE [LARGE SCALE GENOMIC DNA]</scope>
    <source>
        <strain evidence="4 5">Enr17</strain>
    </source>
</reference>
<dbReference type="GO" id="GO:0016989">
    <property type="term" value="F:sigma factor antagonist activity"/>
    <property type="evidence" value="ECO:0007669"/>
    <property type="project" value="TreeGrafter"/>
</dbReference>
<dbReference type="AlphaFoldDB" id="A0A518I8J8"/>
<feature type="transmembrane region" description="Helical" evidence="2">
    <location>
        <begin position="98"/>
        <end position="122"/>
    </location>
</feature>
<dbReference type="EMBL" id="CP037452">
    <property type="protein sequence ID" value="QDV49428.1"/>
    <property type="molecule type" value="Genomic_DNA"/>
</dbReference>
<dbReference type="RefSeq" id="WP_145307169.1">
    <property type="nucleotide sequence ID" value="NZ_CP037452.1"/>
</dbReference>
<evidence type="ECO:0000256" key="2">
    <source>
        <dbReference type="SAM" id="Phobius"/>
    </source>
</evidence>
<dbReference type="Pfam" id="PF04773">
    <property type="entry name" value="FecR"/>
    <property type="match status" value="1"/>
</dbReference>
<dbReference type="Pfam" id="PF13385">
    <property type="entry name" value="Laminin_G_3"/>
    <property type="match status" value="1"/>
</dbReference>
<dbReference type="InterPro" id="IPR006860">
    <property type="entry name" value="FecR"/>
</dbReference>
<evidence type="ECO:0000259" key="3">
    <source>
        <dbReference type="Pfam" id="PF04773"/>
    </source>
</evidence>
<dbReference type="KEGG" id="gfm:Enr17x_14450"/>
<name>A0A518I8J8_9PLAN</name>
<dbReference type="OrthoDB" id="240074at2"/>
<dbReference type="PANTHER" id="PTHR30273">
    <property type="entry name" value="PERIPLASMIC SIGNAL SENSOR AND SIGMA FACTOR ACTIVATOR FECR-RELATED"/>
    <property type="match status" value="1"/>
</dbReference>
<evidence type="ECO:0000256" key="1">
    <source>
        <dbReference type="SAM" id="MobiDB-lite"/>
    </source>
</evidence>
<dbReference type="Gene3D" id="2.60.120.200">
    <property type="match status" value="1"/>
</dbReference>
<dbReference type="PANTHER" id="PTHR30273:SF2">
    <property type="entry name" value="PROTEIN FECR"/>
    <property type="match status" value="1"/>
</dbReference>
<protein>
    <submittedName>
        <fullName evidence="4">FecR protein</fullName>
    </submittedName>
</protein>
<dbReference type="Gene3D" id="2.60.120.1440">
    <property type="match status" value="1"/>
</dbReference>
<gene>
    <name evidence="4" type="ORF">Enr17x_14450</name>
</gene>
<keyword evidence="2" id="KW-0472">Membrane</keyword>
<feature type="domain" description="FecR protein" evidence="3">
    <location>
        <begin position="190"/>
        <end position="246"/>
    </location>
</feature>
<accession>A0A518I8J8</accession>
<proteinExistence type="predicted"/>
<keyword evidence="5" id="KW-1185">Reference proteome</keyword>
<organism evidence="4 5">
    <name type="scientific">Gimesia fumaroli</name>
    <dbReference type="NCBI Taxonomy" id="2527976"/>
    <lineage>
        <taxon>Bacteria</taxon>
        <taxon>Pseudomonadati</taxon>
        <taxon>Planctomycetota</taxon>
        <taxon>Planctomycetia</taxon>
        <taxon>Planctomycetales</taxon>
        <taxon>Planctomycetaceae</taxon>
        <taxon>Gimesia</taxon>
    </lineage>
</organism>
<dbReference type="Proteomes" id="UP000318313">
    <property type="component" value="Chromosome"/>
</dbReference>